<dbReference type="EMBL" id="JAASAI010000010">
    <property type="protein sequence ID" value="NIL23066.1"/>
    <property type="molecule type" value="Genomic_DNA"/>
</dbReference>
<comment type="caution">
    <text evidence="1">The sequence shown here is derived from an EMBL/GenBank/DDBJ whole genome shotgun (WGS) entry which is preliminary data.</text>
</comment>
<name>A0AA44CLT6_YERMO</name>
<dbReference type="RefSeq" id="WP_072080214.1">
    <property type="nucleotide sequence ID" value="NZ_CABHYE010000038.1"/>
</dbReference>
<protein>
    <submittedName>
        <fullName evidence="1">DUF4279 domain-containing protein</fullName>
    </submittedName>
</protein>
<evidence type="ECO:0000313" key="2">
    <source>
        <dbReference type="Proteomes" id="UP000712947"/>
    </source>
</evidence>
<dbReference type="Pfam" id="PF14106">
    <property type="entry name" value="DUF4279"/>
    <property type="match status" value="1"/>
</dbReference>
<dbReference type="AlphaFoldDB" id="A0AA44CLT6"/>
<evidence type="ECO:0000313" key="1">
    <source>
        <dbReference type="EMBL" id="NIL23066.1"/>
    </source>
</evidence>
<organism evidence="1 2">
    <name type="scientific">Yersinia mollaretii</name>
    <dbReference type="NCBI Taxonomy" id="33060"/>
    <lineage>
        <taxon>Bacteria</taxon>
        <taxon>Pseudomonadati</taxon>
        <taxon>Pseudomonadota</taxon>
        <taxon>Gammaproteobacteria</taxon>
        <taxon>Enterobacterales</taxon>
        <taxon>Yersiniaceae</taxon>
        <taxon>Yersinia</taxon>
    </lineage>
</organism>
<dbReference type="Proteomes" id="UP000712947">
    <property type="component" value="Unassembled WGS sequence"/>
</dbReference>
<reference evidence="1" key="1">
    <citation type="submission" date="2020-03" db="EMBL/GenBank/DDBJ databases">
        <authorList>
            <person name="Kislichkina A."/>
            <person name="Dentovskaya S."/>
            <person name="Shaikhutdinov R."/>
            <person name="Ivanov S."/>
            <person name="Sizova A."/>
            <person name="Solomentsev V."/>
            <person name="Bogun A."/>
        </authorList>
    </citation>
    <scope>NUCLEOTIDE SEQUENCE</scope>
    <source>
        <strain evidence="1">SCPM-O-B-7610</strain>
    </source>
</reference>
<gene>
    <name evidence="1" type="ORF">HB991_11165</name>
</gene>
<proteinExistence type="predicted"/>
<accession>A0AA44CLT6</accession>
<dbReference type="InterPro" id="IPR025459">
    <property type="entry name" value="DUF4279"/>
</dbReference>
<sequence>MNTIRSRVTPVSSNYPTCSECYAQLLIYPGTMHPDVVSQQLKVEPTQKNIIGATITNSRGKTREVKLSSWFLSSELHVASKDLRDHLDWLLNKISPAKNALKQLQCTEGITMTLCCVWRSKCGHSGPVLWPEQMRVIADLDLECSFDIYFDSDERTLPCSD</sequence>